<evidence type="ECO:0008006" key="3">
    <source>
        <dbReference type="Google" id="ProtNLM"/>
    </source>
</evidence>
<dbReference type="Gene3D" id="3.30.70.1240">
    <property type="entry name" value="DOPA-like domains"/>
    <property type="match status" value="1"/>
</dbReference>
<dbReference type="InterPro" id="IPR014980">
    <property type="entry name" value="DOPA_dioxygen"/>
</dbReference>
<dbReference type="PANTHER" id="PTHR36423">
    <property type="entry name" value="AFR070WP"/>
    <property type="match status" value="1"/>
</dbReference>
<dbReference type="AlphaFoldDB" id="A0A7U8C5M0"/>
<dbReference type="EMBL" id="AAOW01000005">
    <property type="protein sequence ID" value="EAR61943.1"/>
    <property type="molecule type" value="Genomic_DNA"/>
</dbReference>
<name>A0A7U8C5M0_NEPCE</name>
<evidence type="ECO:0000313" key="1">
    <source>
        <dbReference type="EMBL" id="EAR61943.1"/>
    </source>
</evidence>
<evidence type="ECO:0000313" key="2">
    <source>
        <dbReference type="Proteomes" id="UP000002171"/>
    </source>
</evidence>
<sequence>MQLFKAYHAHVYFNADSFDAAEQLCKRANEVFSIPMGRLHQKPVGPHPVWSCQLSFRGDLFGEITQWLNYHRDGLDILIHPVTEDDLKDHRDYAMWLGNSYELDLSIFSAKP</sequence>
<dbReference type="Pfam" id="PF08883">
    <property type="entry name" value="DOPA_dioxygen"/>
    <property type="match status" value="1"/>
</dbReference>
<keyword evidence="2" id="KW-1185">Reference proteome</keyword>
<comment type="caution">
    <text evidence="1">The sequence shown here is derived from an EMBL/GenBank/DDBJ whole genome shotgun (WGS) entry which is preliminary data.</text>
</comment>
<organism evidence="1 2">
    <name type="scientific">Neptuniibacter caesariensis</name>
    <dbReference type="NCBI Taxonomy" id="207954"/>
    <lineage>
        <taxon>Bacteria</taxon>
        <taxon>Pseudomonadati</taxon>
        <taxon>Pseudomonadota</taxon>
        <taxon>Gammaproteobacteria</taxon>
        <taxon>Oceanospirillales</taxon>
        <taxon>Oceanospirillaceae</taxon>
        <taxon>Neptuniibacter</taxon>
    </lineage>
</organism>
<dbReference type="Proteomes" id="UP000002171">
    <property type="component" value="Unassembled WGS sequence"/>
</dbReference>
<dbReference type="RefSeq" id="WP_007022678.1">
    <property type="nucleotide sequence ID" value="NZ_CH724127.1"/>
</dbReference>
<reference evidence="1 2" key="1">
    <citation type="submission" date="2006-02" db="EMBL/GenBank/DDBJ databases">
        <authorList>
            <person name="Pinhassi J."/>
            <person name="Pedros-Alio C."/>
            <person name="Ferriera S."/>
            <person name="Johnson J."/>
            <person name="Kravitz S."/>
            <person name="Halpern A."/>
            <person name="Remington K."/>
            <person name="Beeson K."/>
            <person name="Tran B."/>
            <person name="Rogers Y.-H."/>
            <person name="Friedman R."/>
            <person name="Venter J.C."/>
        </authorList>
    </citation>
    <scope>NUCLEOTIDE SEQUENCE [LARGE SCALE GENOMIC DNA]</scope>
    <source>
        <strain evidence="1 2">MED92</strain>
    </source>
</reference>
<dbReference type="SUPFAM" id="SSF143410">
    <property type="entry name" value="DOPA-like"/>
    <property type="match status" value="1"/>
</dbReference>
<dbReference type="PIRSF" id="PIRSF028139">
    <property type="entry name" value="DOPA-diox_rel_Mll2280"/>
    <property type="match status" value="1"/>
</dbReference>
<proteinExistence type="predicted"/>
<protein>
    <recommendedName>
        <fullName evidence="3">4,5-dioxygenase</fullName>
    </recommendedName>
</protein>
<gene>
    <name evidence="1" type="ORF">MED92_03308</name>
</gene>
<accession>A0A7U8C5M0</accession>
<dbReference type="InterPro" id="IPR023389">
    <property type="entry name" value="DOPA-like_sf"/>
</dbReference>
<dbReference type="PANTHER" id="PTHR36423:SF2">
    <property type="entry name" value="AFR070WP"/>
    <property type="match status" value="1"/>
</dbReference>
<dbReference type="OrthoDB" id="572228at2"/>